<accession>A0A0A9E0X2</accession>
<evidence type="ECO:0000313" key="2">
    <source>
        <dbReference type="EMBL" id="JAD92643.1"/>
    </source>
</evidence>
<dbReference type="EMBL" id="GBRH01205252">
    <property type="protein sequence ID" value="JAD92643.1"/>
    <property type="molecule type" value="Transcribed_RNA"/>
</dbReference>
<name>A0A0A9E0X2_ARUDO</name>
<protein>
    <submittedName>
        <fullName evidence="2">Uncharacterized protein</fullName>
    </submittedName>
</protein>
<dbReference type="AlphaFoldDB" id="A0A0A9E0X2"/>
<reference evidence="2" key="2">
    <citation type="journal article" date="2015" name="Data Brief">
        <title>Shoot transcriptome of the giant reed, Arundo donax.</title>
        <authorList>
            <person name="Barrero R.A."/>
            <person name="Guerrero F.D."/>
            <person name="Moolhuijzen P."/>
            <person name="Goolsby J.A."/>
            <person name="Tidwell J."/>
            <person name="Bellgard S.E."/>
            <person name="Bellgard M.I."/>
        </authorList>
    </citation>
    <scope>NUCLEOTIDE SEQUENCE</scope>
    <source>
        <tissue evidence="2">Shoot tissue taken approximately 20 cm above the soil surface</tissue>
    </source>
</reference>
<sequence>MPRLARVRPAMTSLLKDLRLYLFPHCRTGNTHCSAVRAHAHRGARPPAPPVAARGRNALPTTPVSSSRRLGGLGVFRTSLPVSGRLDTSNADTVAGDSAAAKASMVAPVAEVFGGTLVSKLPGFKRSFGAWRLDGESCGR</sequence>
<proteinExistence type="predicted"/>
<evidence type="ECO:0000256" key="1">
    <source>
        <dbReference type="SAM" id="MobiDB-lite"/>
    </source>
</evidence>
<reference evidence="2" key="1">
    <citation type="submission" date="2014-09" db="EMBL/GenBank/DDBJ databases">
        <authorList>
            <person name="Magalhaes I.L.F."/>
            <person name="Oliveira U."/>
            <person name="Santos F.R."/>
            <person name="Vidigal T.H.D.A."/>
            <person name="Brescovit A.D."/>
            <person name="Santos A.J."/>
        </authorList>
    </citation>
    <scope>NUCLEOTIDE SEQUENCE</scope>
    <source>
        <tissue evidence="2">Shoot tissue taken approximately 20 cm above the soil surface</tissue>
    </source>
</reference>
<organism evidence="2">
    <name type="scientific">Arundo donax</name>
    <name type="common">Giant reed</name>
    <name type="synonym">Donax arundinaceus</name>
    <dbReference type="NCBI Taxonomy" id="35708"/>
    <lineage>
        <taxon>Eukaryota</taxon>
        <taxon>Viridiplantae</taxon>
        <taxon>Streptophyta</taxon>
        <taxon>Embryophyta</taxon>
        <taxon>Tracheophyta</taxon>
        <taxon>Spermatophyta</taxon>
        <taxon>Magnoliopsida</taxon>
        <taxon>Liliopsida</taxon>
        <taxon>Poales</taxon>
        <taxon>Poaceae</taxon>
        <taxon>PACMAD clade</taxon>
        <taxon>Arundinoideae</taxon>
        <taxon>Arundineae</taxon>
        <taxon>Arundo</taxon>
    </lineage>
</organism>
<feature type="region of interest" description="Disordered" evidence="1">
    <location>
        <begin position="41"/>
        <end position="66"/>
    </location>
</feature>